<feature type="non-terminal residue" evidence="1">
    <location>
        <position position="219"/>
    </location>
</feature>
<accession>A0A165C9A4</accession>
<dbReference type="AlphaFoldDB" id="A0A165C9A4"/>
<dbReference type="EMBL" id="KV424175">
    <property type="protein sequence ID" value="KZT50437.1"/>
    <property type="molecule type" value="Genomic_DNA"/>
</dbReference>
<proteinExistence type="predicted"/>
<evidence type="ECO:0008006" key="3">
    <source>
        <dbReference type="Google" id="ProtNLM"/>
    </source>
</evidence>
<protein>
    <recommendedName>
        <fullName evidence="3">DNA helicase</fullName>
    </recommendedName>
</protein>
<evidence type="ECO:0000313" key="1">
    <source>
        <dbReference type="EMBL" id="KZT50437.1"/>
    </source>
</evidence>
<feature type="non-terminal residue" evidence="1">
    <location>
        <position position="1"/>
    </location>
</feature>
<dbReference type="InParanoid" id="A0A165C9A4"/>
<dbReference type="OrthoDB" id="2986975at2759"/>
<sequence length="219" mass="24730">LAKIWALPQYLIIDEISMCSKSFFAKLSRTIAIARLANDSIASKTTSALYCPVQITSDSEDEKAGRRIYEQFRTVIVLKEQCRVQDQQWLSLLHRTRYGVCTAGDLDMLLLITSRHVVRNNWNNAAISRLCHSKKQTLLISRAFDTVRKRPVTSAERYRILTRNKTKGKGRNEQSGLPQDVPLVIGMEVMVTLNVQTDLDVANGARGRLVGIGLREDEP</sequence>
<reference evidence="1 2" key="1">
    <citation type="journal article" date="2016" name="Mol. Biol. Evol.">
        <title>Comparative Genomics of Early-Diverging Mushroom-Forming Fungi Provides Insights into the Origins of Lignocellulose Decay Capabilities.</title>
        <authorList>
            <person name="Nagy L.G."/>
            <person name="Riley R."/>
            <person name="Tritt A."/>
            <person name="Adam C."/>
            <person name="Daum C."/>
            <person name="Floudas D."/>
            <person name="Sun H."/>
            <person name="Yadav J.S."/>
            <person name="Pangilinan J."/>
            <person name="Larsson K.H."/>
            <person name="Matsuura K."/>
            <person name="Barry K."/>
            <person name="Labutti K."/>
            <person name="Kuo R."/>
            <person name="Ohm R.A."/>
            <person name="Bhattacharya S.S."/>
            <person name="Shirouzu T."/>
            <person name="Yoshinaga Y."/>
            <person name="Martin F.M."/>
            <person name="Grigoriev I.V."/>
            <person name="Hibbett D.S."/>
        </authorList>
    </citation>
    <scope>NUCLEOTIDE SEQUENCE [LARGE SCALE GENOMIC DNA]</scope>
    <source>
        <strain evidence="1 2">HHB12733</strain>
    </source>
</reference>
<dbReference type="Proteomes" id="UP000076842">
    <property type="component" value="Unassembled WGS sequence"/>
</dbReference>
<gene>
    <name evidence="1" type="ORF">CALCODRAFT_425108</name>
</gene>
<dbReference type="STRING" id="1353952.A0A165C9A4"/>
<organism evidence="1 2">
    <name type="scientific">Calocera cornea HHB12733</name>
    <dbReference type="NCBI Taxonomy" id="1353952"/>
    <lineage>
        <taxon>Eukaryota</taxon>
        <taxon>Fungi</taxon>
        <taxon>Dikarya</taxon>
        <taxon>Basidiomycota</taxon>
        <taxon>Agaricomycotina</taxon>
        <taxon>Dacrymycetes</taxon>
        <taxon>Dacrymycetales</taxon>
        <taxon>Dacrymycetaceae</taxon>
        <taxon>Calocera</taxon>
    </lineage>
</organism>
<evidence type="ECO:0000313" key="2">
    <source>
        <dbReference type="Proteomes" id="UP000076842"/>
    </source>
</evidence>
<name>A0A165C9A4_9BASI</name>
<keyword evidence="2" id="KW-1185">Reference proteome</keyword>